<name>A0ABP9PWI2_9ACTN</name>
<accession>A0ABP9PWI2</accession>
<comment type="caution">
    <text evidence="2">The sequence shown here is derived from an EMBL/GenBank/DDBJ whole genome shotgun (WGS) entry which is preliminary data.</text>
</comment>
<dbReference type="InterPro" id="IPR000182">
    <property type="entry name" value="GNAT_dom"/>
</dbReference>
<sequence length="250" mass="25508">MRELDAAGLAGRDDPMLRHHVDAAGVTRAWAAGGATVVEHAVAWGDSPPGALALLGLGPAADLDPLLAAVAGAGADPWRLVVEQTSADAVPAAWRFAPSHAWHWMLTRTPPAPDGAAADVEVVEVTGRTAEVDVVLDAVQRTSFVGGASAVETWLGVEGPDGGLLAVGALVRRPDGTGQLRGITTLPGHTGRGLATAVSAALTRRALEHGTGVATLGVFTDNGRAVRVYERLGYRVGHTLVAGRTGEPSA</sequence>
<keyword evidence="3" id="KW-1185">Reference proteome</keyword>
<protein>
    <recommendedName>
        <fullName evidence="1">N-acetyltransferase domain-containing protein</fullName>
    </recommendedName>
</protein>
<dbReference type="RefSeq" id="WP_345460089.1">
    <property type="nucleotide sequence ID" value="NZ_BAABKG010000003.1"/>
</dbReference>
<dbReference type="Gene3D" id="3.40.630.30">
    <property type="match status" value="1"/>
</dbReference>
<dbReference type="SUPFAM" id="SSF55729">
    <property type="entry name" value="Acyl-CoA N-acyltransferases (Nat)"/>
    <property type="match status" value="1"/>
</dbReference>
<evidence type="ECO:0000313" key="2">
    <source>
        <dbReference type="EMBL" id="GAA5151376.1"/>
    </source>
</evidence>
<proteinExistence type="predicted"/>
<organism evidence="2 3">
    <name type="scientific">Nocardioides marinquilinus</name>
    <dbReference type="NCBI Taxonomy" id="1210400"/>
    <lineage>
        <taxon>Bacteria</taxon>
        <taxon>Bacillati</taxon>
        <taxon>Actinomycetota</taxon>
        <taxon>Actinomycetes</taxon>
        <taxon>Propionibacteriales</taxon>
        <taxon>Nocardioidaceae</taxon>
        <taxon>Nocardioides</taxon>
    </lineage>
</organism>
<feature type="domain" description="N-acetyltransferase" evidence="1">
    <location>
        <begin position="118"/>
        <end position="250"/>
    </location>
</feature>
<gene>
    <name evidence="2" type="ORF">GCM10023340_30120</name>
</gene>
<dbReference type="PROSITE" id="PS51186">
    <property type="entry name" value="GNAT"/>
    <property type="match status" value="1"/>
</dbReference>
<dbReference type="Pfam" id="PF00583">
    <property type="entry name" value="Acetyltransf_1"/>
    <property type="match status" value="1"/>
</dbReference>
<dbReference type="EMBL" id="BAABKG010000003">
    <property type="protein sequence ID" value="GAA5151376.1"/>
    <property type="molecule type" value="Genomic_DNA"/>
</dbReference>
<dbReference type="Proteomes" id="UP001500221">
    <property type="component" value="Unassembled WGS sequence"/>
</dbReference>
<evidence type="ECO:0000313" key="3">
    <source>
        <dbReference type="Proteomes" id="UP001500221"/>
    </source>
</evidence>
<evidence type="ECO:0000259" key="1">
    <source>
        <dbReference type="PROSITE" id="PS51186"/>
    </source>
</evidence>
<reference evidence="3" key="1">
    <citation type="journal article" date="2019" name="Int. J. Syst. Evol. Microbiol.">
        <title>The Global Catalogue of Microorganisms (GCM) 10K type strain sequencing project: providing services to taxonomists for standard genome sequencing and annotation.</title>
        <authorList>
            <consortium name="The Broad Institute Genomics Platform"/>
            <consortium name="The Broad Institute Genome Sequencing Center for Infectious Disease"/>
            <person name="Wu L."/>
            <person name="Ma J."/>
        </authorList>
    </citation>
    <scope>NUCLEOTIDE SEQUENCE [LARGE SCALE GENOMIC DNA]</scope>
    <source>
        <strain evidence="3">JCM 18459</strain>
    </source>
</reference>
<dbReference type="InterPro" id="IPR016181">
    <property type="entry name" value="Acyl_CoA_acyltransferase"/>
</dbReference>